<dbReference type="AlphaFoldDB" id="A0A1I8EN10"/>
<proteinExistence type="predicted"/>
<protein>
    <submittedName>
        <fullName evidence="1">Uncharacterized protein</fullName>
    </submittedName>
</protein>
<reference evidence="1" key="1">
    <citation type="submission" date="2016-11" db="UniProtKB">
        <authorList>
            <consortium name="WormBaseParasite"/>
        </authorList>
    </citation>
    <scope>IDENTIFICATION</scope>
    <source>
        <strain evidence="1">pt0022</strain>
    </source>
</reference>
<organism evidence="1">
    <name type="scientific">Wuchereria bancrofti</name>
    <dbReference type="NCBI Taxonomy" id="6293"/>
    <lineage>
        <taxon>Eukaryota</taxon>
        <taxon>Metazoa</taxon>
        <taxon>Ecdysozoa</taxon>
        <taxon>Nematoda</taxon>
        <taxon>Chromadorea</taxon>
        <taxon>Rhabditida</taxon>
        <taxon>Spirurina</taxon>
        <taxon>Spiruromorpha</taxon>
        <taxon>Filarioidea</taxon>
        <taxon>Onchocercidae</taxon>
        <taxon>Wuchereria</taxon>
    </lineage>
</organism>
<evidence type="ECO:0000313" key="1">
    <source>
        <dbReference type="WBParaSite" id="maker-PairedContig_346-snap-gene-0.7-mRNA-1"/>
    </source>
</evidence>
<dbReference type="STRING" id="6293.A0A1I8EN10"/>
<dbReference type="WBParaSite" id="maker-PairedContig_346-snap-gene-0.7-mRNA-1">
    <property type="protein sequence ID" value="maker-PairedContig_346-snap-gene-0.7-mRNA-1"/>
    <property type="gene ID" value="maker-PairedContig_346-snap-gene-0.7"/>
</dbReference>
<sequence>MLSINWINKVNFPKNFKKYMNAKRYSMKEDDLSQFSSQIVTAIDTFTASDYLVGDSMDNIEGMLRLLMNNPRNLTIFKYPNDTARRVSVESITPIAQKIQRKTASIIRGFSADSLIQTNQQFMRHSMQGLKNAQNIEPQTSSSSIAAPHVFIIGPVRVQTIQKIDGRLMDKLFIDEILELYGSGVKYPSKELINIKPKILKSLPTTTKNTPITVQAVRVGSDYVRIDRKMEIDRSKIKLQPVANTKEVVKFGGAEMIEENHEIKPIRKSKSEATVFKIPVFNLIGSLVITAFQNTVYDPSGSYKIYEEIELRADRSTAKPETTVIPFLRKVSVLPKNKKEQIPIKYQEDILIGYNVMLIKRLIEIKPSFKKQFHNFSLNEERNYVTDKTISTPSSITESLASNIGKPKMLVLQEPPIRTDFTRLSSSSAEQVFCHPIESIDKRDQRDKKDRNLRTAIGSSEIINEDRGIVIRHSALINGSKANKIAKSTKHRKSKVGKSHTEAFLNAELHTSRSLRSTLKPENLGTNDYALHLGYSGFCYRKRKKTFIIQMLILIRYVPDNQLARNVQKFRNKVSIVNC</sequence>
<accession>A0A1I8EN10</accession>
<name>A0A1I8EN10_WUCBA</name>